<sequence length="151" mass="16613">MAHERLESICRRSICVARLLVFIIGRTGSVEYVYELCENVVKATAEVCKDIRTDAGFLSGRSVALPLGFNFPIVTLVFMTAPADLTNRSIACSLSRCLTCIENALCHSLAVVDKRRILGMRDPPAAQLMTFRRPKKGHGHGKGQPPPCLQK</sequence>
<proteinExistence type="predicted"/>
<feature type="chain" id="PRO_5015935407" evidence="2">
    <location>
        <begin position="30"/>
        <end position="151"/>
    </location>
</feature>
<organism evidence="3 4">
    <name type="scientific">Periconia macrospinosa</name>
    <dbReference type="NCBI Taxonomy" id="97972"/>
    <lineage>
        <taxon>Eukaryota</taxon>
        <taxon>Fungi</taxon>
        <taxon>Dikarya</taxon>
        <taxon>Ascomycota</taxon>
        <taxon>Pezizomycotina</taxon>
        <taxon>Dothideomycetes</taxon>
        <taxon>Pleosporomycetidae</taxon>
        <taxon>Pleosporales</taxon>
        <taxon>Massarineae</taxon>
        <taxon>Periconiaceae</taxon>
        <taxon>Periconia</taxon>
    </lineage>
</organism>
<evidence type="ECO:0000256" key="2">
    <source>
        <dbReference type="SAM" id="SignalP"/>
    </source>
</evidence>
<evidence type="ECO:0000313" key="4">
    <source>
        <dbReference type="Proteomes" id="UP000244855"/>
    </source>
</evidence>
<keyword evidence="4" id="KW-1185">Reference proteome</keyword>
<evidence type="ECO:0000313" key="3">
    <source>
        <dbReference type="EMBL" id="PVI01730.1"/>
    </source>
</evidence>
<reference evidence="3 4" key="1">
    <citation type="journal article" date="2018" name="Sci. Rep.">
        <title>Comparative genomics provides insights into the lifestyle and reveals functional heterogeneity of dark septate endophytic fungi.</title>
        <authorList>
            <person name="Knapp D.G."/>
            <person name="Nemeth J.B."/>
            <person name="Barry K."/>
            <person name="Hainaut M."/>
            <person name="Henrissat B."/>
            <person name="Johnson J."/>
            <person name="Kuo A."/>
            <person name="Lim J.H.P."/>
            <person name="Lipzen A."/>
            <person name="Nolan M."/>
            <person name="Ohm R.A."/>
            <person name="Tamas L."/>
            <person name="Grigoriev I.V."/>
            <person name="Spatafora J.W."/>
            <person name="Nagy L.G."/>
            <person name="Kovacs G.M."/>
        </authorList>
    </citation>
    <scope>NUCLEOTIDE SEQUENCE [LARGE SCALE GENOMIC DNA]</scope>
    <source>
        <strain evidence="3 4">DSE2036</strain>
    </source>
</reference>
<protein>
    <submittedName>
        <fullName evidence="3">Uncharacterized protein</fullName>
    </submittedName>
</protein>
<keyword evidence="2" id="KW-0732">Signal</keyword>
<feature type="signal peptide" evidence="2">
    <location>
        <begin position="1"/>
        <end position="29"/>
    </location>
</feature>
<dbReference type="Proteomes" id="UP000244855">
    <property type="component" value="Unassembled WGS sequence"/>
</dbReference>
<evidence type="ECO:0000256" key="1">
    <source>
        <dbReference type="SAM" id="MobiDB-lite"/>
    </source>
</evidence>
<dbReference type="AlphaFoldDB" id="A0A2V1DXZ3"/>
<accession>A0A2V1DXZ3</accession>
<feature type="region of interest" description="Disordered" evidence="1">
    <location>
        <begin position="131"/>
        <end position="151"/>
    </location>
</feature>
<gene>
    <name evidence="3" type="ORF">DM02DRAFT_704321</name>
</gene>
<name>A0A2V1DXZ3_9PLEO</name>
<feature type="compositionally biased region" description="Basic residues" evidence="1">
    <location>
        <begin position="132"/>
        <end position="141"/>
    </location>
</feature>
<dbReference type="EMBL" id="KZ805353">
    <property type="protein sequence ID" value="PVI01730.1"/>
    <property type="molecule type" value="Genomic_DNA"/>
</dbReference>